<accession>A0A2T6ABF3</accession>
<evidence type="ECO:0000259" key="1">
    <source>
        <dbReference type="Pfam" id="PF02698"/>
    </source>
</evidence>
<dbReference type="InterPro" id="IPR003848">
    <property type="entry name" value="DUF218"/>
</dbReference>
<dbReference type="RefSeq" id="WP_107978460.1">
    <property type="nucleotide sequence ID" value="NZ_BMEZ01000030.1"/>
</dbReference>
<dbReference type="Pfam" id="PF02698">
    <property type="entry name" value="DUF218"/>
    <property type="match status" value="1"/>
</dbReference>
<dbReference type="CDD" id="cd06259">
    <property type="entry name" value="YdcF-like"/>
    <property type="match status" value="1"/>
</dbReference>
<dbReference type="InterPro" id="IPR051599">
    <property type="entry name" value="Cell_Envelope_Assoc"/>
</dbReference>
<dbReference type="AlphaFoldDB" id="A0A2T6ABF3"/>
<dbReference type="PANTHER" id="PTHR30336:SF20">
    <property type="entry name" value="DUF218 DOMAIN-CONTAINING PROTEIN"/>
    <property type="match status" value="1"/>
</dbReference>
<name>A0A2T6ABF3_9RHOB</name>
<dbReference type="Proteomes" id="UP000244069">
    <property type="component" value="Unassembled WGS sequence"/>
</dbReference>
<protein>
    <submittedName>
        <fullName evidence="2">DUF218 domain-containing protein</fullName>
    </submittedName>
</protein>
<dbReference type="GO" id="GO:0005886">
    <property type="term" value="C:plasma membrane"/>
    <property type="evidence" value="ECO:0007669"/>
    <property type="project" value="TreeGrafter"/>
</dbReference>
<dbReference type="OrthoDB" id="9809813at2"/>
<reference evidence="2 3" key="1">
    <citation type="submission" date="2018-04" db="EMBL/GenBank/DDBJ databases">
        <title>Genomic Encyclopedia of Archaeal and Bacterial Type Strains, Phase II (KMG-II): from individual species to whole genera.</title>
        <authorList>
            <person name="Goeker M."/>
        </authorList>
    </citation>
    <scope>NUCLEOTIDE SEQUENCE [LARGE SCALE GENOMIC DNA]</scope>
    <source>
        <strain evidence="2 3">DSM 29329</strain>
    </source>
</reference>
<comment type="caution">
    <text evidence="2">The sequence shown here is derived from an EMBL/GenBank/DDBJ whole genome shotgun (WGS) entry which is preliminary data.</text>
</comment>
<evidence type="ECO:0000313" key="3">
    <source>
        <dbReference type="Proteomes" id="UP000244069"/>
    </source>
</evidence>
<dbReference type="PANTHER" id="PTHR30336">
    <property type="entry name" value="INNER MEMBRANE PROTEIN, PROBABLE PERMEASE"/>
    <property type="match status" value="1"/>
</dbReference>
<dbReference type="EMBL" id="QBKN01000032">
    <property type="protein sequence ID" value="PTX41139.1"/>
    <property type="molecule type" value="Genomic_DNA"/>
</dbReference>
<organism evidence="2 3">
    <name type="scientific">Allosediminivita pacifica</name>
    <dbReference type="NCBI Taxonomy" id="1267769"/>
    <lineage>
        <taxon>Bacteria</taxon>
        <taxon>Pseudomonadati</taxon>
        <taxon>Pseudomonadota</taxon>
        <taxon>Alphaproteobacteria</taxon>
        <taxon>Rhodobacterales</taxon>
        <taxon>Paracoccaceae</taxon>
        <taxon>Allosediminivita</taxon>
    </lineage>
</organism>
<dbReference type="Gene3D" id="3.40.50.620">
    <property type="entry name" value="HUPs"/>
    <property type="match status" value="1"/>
</dbReference>
<feature type="domain" description="DUF218" evidence="1">
    <location>
        <begin position="9"/>
        <end position="134"/>
    </location>
</feature>
<evidence type="ECO:0000313" key="2">
    <source>
        <dbReference type="EMBL" id="PTX41139.1"/>
    </source>
</evidence>
<sequence>MTEWDERPVALVLGAAVWPGGVPSPVLARRARAGAALWLSGRVRAVVGCGGEGAHGPSEAELIARLCLKAGVPETALRLEDRSTNTRENIAFARPVLEELSASRVLVVSDGWHLPRALLLARRQGIAAKGAPVPIKEARPGPQLKGALREVPAFVWTWASGEGR</sequence>
<gene>
    <name evidence="2" type="ORF">C8N44_13245</name>
</gene>
<dbReference type="InterPro" id="IPR014729">
    <property type="entry name" value="Rossmann-like_a/b/a_fold"/>
</dbReference>
<proteinExistence type="predicted"/>
<keyword evidence="3" id="KW-1185">Reference proteome</keyword>